<protein>
    <submittedName>
        <fullName evidence="2">Uncharacterized protein</fullName>
    </submittedName>
</protein>
<feature type="compositionally biased region" description="Basic and acidic residues" evidence="1">
    <location>
        <begin position="1"/>
        <end position="12"/>
    </location>
</feature>
<dbReference type="RefSeq" id="WP_059634137.1">
    <property type="nucleotide sequence ID" value="NZ_JBGRUR010000011.1"/>
</dbReference>
<dbReference type="EMBL" id="LOTN01000034">
    <property type="protein sequence ID" value="KUZ89872.1"/>
    <property type="molecule type" value="Genomic_DNA"/>
</dbReference>
<sequence>MQFVYRGEDNAHAGKPGRTPADVRKAGGFTPWQARTLADARKNLVTLVQAGTLAQQAQSWCLYKNKENGWFFSTGTDTQTAYDHYDFFYRLTTTGLQKAEWSVMGAGVNVKGMSLYLNGTSLDNSTLIAVIWSVRPTELLVMTPVPVSAIEVKAADQWKPLSGY</sequence>
<gene>
    <name evidence="2" type="ORF">WI38_17240</name>
</gene>
<dbReference type="Proteomes" id="UP000065521">
    <property type="component" value="Unassembled WGS sequence"/>
</dbReference>
<evidence type="ECO:0000313" key="2">
    <source>
        <dbReference type="EMBL" id="KUZ89872.1"/>
    </source>
</evidence>
<accession>A0A102NIC8</accession>
<comment type="caution">
    <text evidence="2">The sequence shown here is derived from an EMBL/GenBank/DDBJ whole genome shotgun (WGS) entry which is preliminary data.</text>
</comment>
<evidence type="ECO:0000313" key="3">
    <source>
        <dbReference type="Proteomes" id="UP000065521"/>
    </source>
</evidence>
<proteinExistence type="predicted"/>
<reference evidence="2 3" key="1">
    <citation type="submission" date="2015-11" db="EMBL/GenBank/DDBJ databases">
        <title>Expanding the genomic diversity of Burkholderia species for the development of highly accurate diagnostics.</title>
        <authorList>
            <person name="Sahl J."/>
            <person name="Keim P."/>
            <person name="Wagner D."/>
        </authorList>
    </citation>
    <scope>NUCLEOTIDE SEQUENCE [LARGE SCALE GENOMIC DNA]</scope>
    <source>
        <strain evidence="2 3">RF32-BP4</strain>
    </source>
</reference>
<name>A0A102NIC8_9BURK</name>
<evidence type="ECO:0000256" key="1">
    <source>
        <dbReference type="SAM" id="MobiDB-lite"/>
    </source>
</evidence>
<dbReference type="AlphaFoldDB" id="A0A102NIC8"/>
<organism evidence="2 3">
    <name type="scientific">Burkholderia ubonensis</name>
    <dbReference type="NCBI Taxonomy" id="101571"/>
    <lineage>
        <taxon>Bacteria</taxon>
        <taxon>Pseudomonadati</taxon>
        <taxon>Pseudomonadota</taxon>
        <taxon>Betaproteobacteria</taxon>
        <taxon>Burkholderiales</taxon>
        <taxon>Burkholderiaceae</taxon>
        <taxon>Burkholderia</taxon>
        <taxon>Burkholderia cepacia complex</taxon>
    </lineage>
</organism>
<feature type="region of interest" description="Disordered" evidence="1">
    <location>
        <begin position="1"/>
        <end position="23"/>
    </location>
</feature>